<dbReference type="PRINTS" id="PR00417">
    <property type="entry name" value="PRTPISMRASEI"/>
</dbReference>
<keyword evidence="5" id="KW-0238">DNA-binding</keyword>
<dbReference type="RefSeq" id="WP_012185183.1">
    <property type="nucleotide sequence ID" value="NC_009954.1"/>
</dbReference>
<dbReference type="SMART" id="SM00436">
    <property type="entry name" value="TOP1Bc"/>
    <property type="match status" value="1"/>
</dbReference>
<dbReference type="Gene3D" id="1.10.460.10">
    <property type="entry name" value="Topoisomerase I, domain 2"/>
    <property type="match status" value="1"/>
</dbReference>
<dbReference type="GO" id="GO:0006310">
    <property type="term" value="P:DNA recombination"/>
    <property type="evidence" value="ECO:0007669"/>
    <property type="project" value="TreeGrafter"/>
</dbReference>
<dbReference type="GeneID" id="5709461"/>
<dbReference type="OrthoDB" id="30963at2157"/>
<dbReference type="InterPro" id="IPR000380">
    <property type="entry name" value="Topo_IA"/>
</dbReference>
<evidence type="ECO:0000256" key="1">
    <source>
        <dbReference type="ARBA" id="ARBA00000213"/>
    </source>
</evidence>
<organism evidence="9 10">
    <name type="scientific">Caldivirga maquilingensis (strain ATCC 700844 / DSM 13496 / JCM 10307 / IC-167)</name>
    <dbReference type="NCBI Taxonomy" id="397948"/>
    <lineage>
        <taxon>Archaea</taxon>
        <taxon>Thermoproteota</taxon>
        <taxon>Thermoprotei</taxon>
        <taxon>Thermoproteales</taxon>
        <taxon>Thermoproteaceae</taxon>
        <taxon>Caldivirga</taxon>
    </lineage>
</organism>
<dbReference type="InterPro" id="IPR003602">
    <property type="entry name" value="Topo_IA_DNA-bd_dom"/>
</dbReference>
<dbReference type="SMART" id="SM00493">
    <property type="entry name" value="TOPRIM"/>
    <property type="match status" value="1"/>
</dbReference>
<dbReference type="GO" id="GO:0006281">
    <property type="term" value="P:DNA repair"/>
    <property type="evidence" value="ECO:0007669"/>
    <property type="project" value="TreeGrafter"/>
</dbReference>
<dbReference type="InterPro" id="IPR013825">
    <property type="entry name" value="Topo_IA_cen_sub2"/>
</dbReference>
<evidence type="ECO:0000259" key="7">
    <source>
        <dbReference type="PROSITE" id="PS50880"/>
    </source>
</evidence>
<dbReference type="HOGENOM" id="CLU_002929_1_4_2"/>
<dbReference type="Proteomes" id="UP000001137">
    <property type="component" value="Chromosome"/>
</dbReference>
<evidence type="ECO:0000256" key="2">
    <source>
        <dbReference type="ARBA" id="ARBA00009446"/>
    </source>
</evidence>
<dbReference type="Gene3D" id="2.70.20.10">
    <property type="entry name" value="Topoisomerase I, domain 3"/>
    <property type="match status" value="1"/>
</dbReference>
<dbReference type="GO" id="GO:0003917">
    <property type="term" value="F:DNA topoisomerase type I (single strand cut, ATP-independent) activity"/>
    <property type="evidence" value="ECO:0007669"/>
    <property type="project" value="UniProtKB-EC"/>
</dbReference>
<protein>
    <recommendedName>
        <fullName evidence="3">DNA topoisomerase</fullName>
        <ecNumber evidence="3">5.6.2.1</ecNumber>
    </recommendedName>
</protein>
<keyword evidence="6 9" id="KW-0413">Isomerase</keyword>
<dbReference type="SMART" id="SM00437">
    <property type="entry name" value="TOP1Ac"/>
    <property type="match status" value="1"/>
</dbReference>
<comment type="similarity">
    <text evidence="2">Belongs to the type IA topoisomerase family.</text>
</comment>
<dbReference type="AlphaFoldDB" id="A8MA31"/>
<evidence type="ECO:0000256" key="4">
    <source>
        <dbReference type="ARBA" id="ARBA00023029"/>
    </source>
</evidence>
<dbReference type="InterPro" id="IPR006171">
    <property type="entry name" value="TOPRIM_dom"/>
</dbReference>
<dbReference type="CDD" id="cd00186">
    <property type="entry name" value="TOP1Ac"/>
    <property type="match status" value="1"/>
</dbReference>
<evidence type="ECO:0000313" key="9">
    <source>
        <dbReference type="EMBL" id="ABW00963.1"/>
    </source>
</evidence>
<dbReference type="PROSITE" id="PS50880">
    <property type="entry name" value="TOPRIM"/>
    <property type="match status" value="1"/>
</dbReference>
<evidence type="ECO:0000256" key="5">
    <source>
        <dbReference type="ARBA" id="ARBA00023125"/>
    </source>
</evidence>
<dbReference type="KEGG" id="cma:Cmaq_0109"/>
<feature type="domain" description="Toprim" evidence="7">
    <location>
        <begin position="2"/>
        <end position="142"/>
    </location>
</feature>
<keyword evidence="10" id="KW-1185">Reference proteome</keyword>
<dbReference type="GO" id="GO:0003677">
    <property type="term" value="F:DNA binding"/>
    <property type="evidence" value="ECO:0007669"/>
    <property type="project" value="UniProtKB-KW"/>
</dbReference>
<proteinExistence type="inferred from homology"/>
<dbReference type="InterPro" id="IPR013826">
    <property type="entry name" value="Topo_IA_cen_sub3"/>
</dbReference>
<evidence type="ECO:0000256" key="6">
    <source>
        <dbReference type="ARBA" id="ARBA00023235"/>
    </source>
</evidence>
<dbReference type="Gene3D" id="3.40.50.140">
    <property type="match status" value="1"/>
</dbReference>
<feature type="domain" description="Topo IA-type catalytic" evidence="8">
    <location>
        <begin position="158"/>
        <end position="583"/>
    </location>
</feature>
<dbReference type="InterPro" id="IPR013497">
    <property type="entry name" value="Topo_IA_cen"/>
</dbReference>
<dbReference type="PROSITE" id="PS52039">
    <property type="entry name" value="TOPO_IA_2"/>
    <property type="match status" value="1"/>
</dbReference>
<dbReference type="EMBL" id="CP000852">
    <property type="protein sequence ID" value="ABW00963.1"/>
    <property type="molecule type" value="Genomic_DNA"/>
</dbReference>
<dbReference type="EC" id="5.6.2.1" evidence="3"/>
<dbReference type="FunFam" id="1.10.290.10:FF:000001">
    <property type="entry name" value="DNA topoisomerase"/>
    <property type="match status" value="1"/>
</dbReference>
<evidence type="ECO:0000256" key="3">
    <source>
        <dbReference type="ARBA" id="ARBA00012891"/>
    </source>
</evidence>
<reference evidence="9 10" key="1">
    <citation type="submission" date="2007-10" db="EMBL/GenBank/DDBJ databases">
        <title>Complete sequence of Caldivirga maquilingensis IC-167.</title>
        <authorList>
            <consortium name="US DOE Joint Genome Institute"/>
            <person name="Copeland A."/>
            <person name="Lucas S."/>
            <person name="Lapidus A."/>
            <person name="Barry K."/>
            <person name="Glavina del Rio T."/>
            <person name="Dalin E."/>
            <person name="Tice H."/>
            <person name="Pitluck S."/>
            <person name="Saunders E."/>
            <person name="Brettin T."/>
            <person name="Bruce D."/>
            <person name="Detter J.C."/>
            <person name="Han C."/>
            <person name="Schmutz J."/>
            <person name="Larimer F."/>
            <person name="Land M."/>
            <person name="Hauser L."/>
            <person name="Kyrpides N."/>
            <person name="Ivanova N."/>
            <person name="Biddle J.F."/>
            <person name="Zhang Z."/>
            <person name="Fitz-Gibbon S.T."/>
            <person name="Lowe T.M."/>
            <person name="Saltikov C."/>
            <person name="House C.H."/>
            <person name="Richardson P."/>
        </authorList>
    </citation>
    <scope>NUCLEOTIDE SEQUENCE [LARGE SCALE GENOMIC DNA]</scope>
    <source>
        <strain evidence="10">ATCC 700844 / DSM 13496 / JCM 10307 / IC-167</strain>
    </source>
</reference>
<evidence type="ECO:0000313" key="10">
    <source>
        <dbReference type="Proteomes" id="UP000001137"/>
    </source>
</evidence>
<dbReference type="CDD" id="cd03362">
    <property type="entry name" value="TOPRIM_TopoIA_TopoIII"/>
    <property type="match status" value="1"/>
</dbReference>
<comment type="catalytic activity">
    <reaction evidence="1">
        <text>ATP-independent breakage of single-stranded DNA, followed by passage and rejoining.</text>
        <dbReference type="EC" id="5.6.2.1"/>
    </reaction>
</comment>
<dbReference type="InterPro" id="IPR013824">
    <property type="entry name" value="Topo_IA_cen_sub1"/>
</dbReference>
<dbReference type="Gene3D" id="1.10.290.10">
    <property type="entry name" value="Topoisomerase I, domain 4"/>
    <property type="match status" value="1"/>
</dbReference>
<accession>A8MA31</accession>
<dbReference type="PANTHER" id="PTHR11390:SF21">
    <property type="entry name" value="DNA TOPOISOMERASE 3-ALPHA"/>
    <property type="match status" value="1"/>
</dbReference>
<dbReference type="Pfam" id="PF01131">
    <property type="entry name" value="Topoisom_bac"/>
    <property type="match status" value="1"/>
</dbReference>
<sequence>MDKLIVAEKNSVAKAIAQYLAEGGYTLRRIGIVPVYFFKVNGEYWASMGLRGHILDFDFEHSYNNWNRVEPGKLLDLEPVMVIRGWDRPYVTALVELSKQAREIILALDSDVEGEAIAYEVMLVTRLRKPTLRFRRALFSAVTRDDIRRAFSKLTTINVNLARKVFTRMVIDLKYGATFTRLLTLSAKSSKAPLNRGEFLSYGPCQTPVLNLVVQRALERENFKPEVYYKIKLIIEANGELIELESIDKFKNLKEAQEALSRVKAGKAVVKNIEAKRVHVNPPKPLETVELERRASRFLNIRSKQTLDAAEELYRQGYISYPRTETNIYPPTLDLRGILRNLTSTSTYGQYARHLLAGELRPTAGKDNDNAHPPIHPVKAADKPELMARFRDFKYWLIYDLVVRHFLATLSPPALIEEQRLTVDAGGVLFEASGLRIINDGYFTIYPFERPRANPLPLSALRIGMQVTVKDAKVVKRKTTPPPYLSESELLRLMRKYGIGTDATMQDHIHTNVKRRYFKIIKGQCVPTPLGKALITSLSKYAPTLIDPNFRSRMESMLSLIGSGKEMPDSVRRRLEEEAARVYTSMKPNSNQLGEELAKALRSMVNEKGA</sequence>
<keyword evidence="4" id="KW-0799">Topoisomerase</keyword>
<dbReference type="InterPro" id="IPR023405">
    <property type="entry name" value="Topo_IA_core_domain"/>
</dbReference>
<dbReference type="SUPFAM" id="SSF56712">
    <property type="entry name" value="Prokaryotic type I DNA topoisomerase"/>
    <property type="match status" value="1"/>
</dbReference>
<dbReference type="eggNOG" id="arCOG01527">
    <property type="taxonomic scope" value="Archaea"/>
</dbReference>
<dbReference type="STRING" id="397948.Cmaq_0109"/>
<dbReference type="InterPro" id="IPR003601">
    <property type="entry name" value="Topo_IA_2"/>
</dbReference>
<name>A8MA31_CALMQ</name>
<dbReference type="InterPro" id="IPR034144">
    <property type="entry name" value="TOPRIM_TopoIII"/>
</dbReference>
<dbReference type="PANTHER" id="PTHR11390">
    <property type="entry name" value="PROKARYOTIC DNA TOPOISOMERASE"/>
    <property type="match status" value="1"/>
</dbReference>
<evidence type="ECO:0000259" key="8">
    <source>
        <dbReference type="PROSITE" id="PS52039"/>
    </source>
</evidence>
<dbReference type="GO" id="GO:0006265">
    <property type="term" value="P:DNA topological change"/>
    <property type="evidence" value="ECO:0007669"/>
    <property type="project" value="InterPro"/>
</dbReference>
<dbReference type="Pfam" id="PF01751">
    <property type="entry name" value="Toprim"/>
    <property type="match status" value="1"/>
</dbReference>
<gene>
    <name evidence="9" type="ordered locus">Cmaq_0109</name>
</gene>